<dbReference type="EMBL" id="CP036432">
    <property type="protein sequence ID" value="QDV87034.1"/>
    <property type="molecule type" value="Genomic_DNA"/>
</dbReference>
<name>A0ABX5XYF9_9BACT</name>
<sequence length="178" mass="20170">MVAESDLGPIVESIGRSYPSFAKWYDNLTDTQKKGMRDAWLRQLSSLEPSDVRVAADEILDGRVEMPKNYEFDRLGNLLRTWGGVEAARRIEQRNTEQLRDQAKPPADSSLKSMSWRFGPSIKCAAAWGSALRAGHVSEAENATAMEVIHRYHKQGNVELCWPTVPQTDQKSMVDFWK</sequence>
<proteinExistence type="predicted"/>
<evidence type="ECO:0000313" key="1">
    <source>
        <dbReference type="EMBL" id="QDV86956.1"/>
    </source>
</evidence>
<dbReference type="Proteomes" id="UP000318081">
    <property type="component" value="Chromosome"/>
</dbReference>
<keyword evidence="3" id="KW-1185">Reference proteome</keyword>
<gene>
    <name evidence="1" type="ORF">TBK1r_59830</name>
    <name evidence="2" type="ORF">TBK1r_60610</name>
</gene>
<evidence type="ECO:0000313" key="2">
    <source>
        <dbReference type="EMBL" id="QDV87034.1"/>
    </source>
</evidence>
<accession>A0ABX5XYF9</accession>
<dbReference type="EMBL" id="CP036432">
    <property type="protein sequence ID" value="QDV86956.1"/>
    <property type="molecule type" value="Genomic_DNA"/>
</dbReference>
<protein>
    <submittedName>
        <fullName evidence="2">Uncharacterized protein</fullName>
    </submittedName>
</protein>
<organism evidence="2 3">
    <name type="scientific">Stieleria magnilauensis</name>
    <dbReference type="NCBI Taxonomy" id="2527963"/>
    <lineage>
        <taxon>Bacteria</taxon>
        <taxon>Pseudomonadati</taxon>
        <taxon>Planctomycetota</taxon>
        <taxon>Planctomycetia</taxon>
        <taxon>Pirellulales</taxon>
        <taxon>Pirellulaceae</taxon>
        <taxon>Stieleria</taxon>
    </lineage>
</organism>
<reference evidence="2 3" key="1">
    <citation type="submission" date="2019-02" db="EMBL/GenBank/DDBJ databases">
        <title>Deep-cultivation of Planctomycetes and their phenomic and genomic characterization uncovers novel biology.</title>
        <authorList>
            <person name="Wiegand S."/>
            <person name="Jogler M."/>
            <person name="Boedeker C."/>
            <person name="Pinto D."/>
            <person name="Vollmers J."/>
            <person name="Rivas-Marin E."/>
            <person name="Kohn T."/>
            <person name="Peeters S.H."/>
            <person name="Heuer A."/>
            <person name="Rast P."/>
            <person name="Oberbeckmann S."/>
            <person name="Bunk B."/>
            <person name="Jeske O."/>
            <person name="Meyerdierks A."/>
            <person name="Storesund J.E."/>
            <person name="Kallscheuer N."/>
            <person name="Luecker S."/>
            <person name="Lage O.M."/>
            <person name="Pohl T."/>
            <person name="Merkel B.J."/>
            <person name="Hornburger P."/>
            <person name="Mueller R.-W."/>
            <person name="Bruemmer F."/>
            <person name="Labrenz M."/>
            <person name="Spormann A.M."/>
            <person name="Op den Camp H."/>
            <person name="Overmann J."/>
            <person name="Amann R."/>
            <person name="Jetten M.S.M."/>
            <person name="Mascher T."/>
            <person name="Medema M.H."/>
            <person name="Devos D.P."/>
            <person name="Kaster A.-K."/>
            <person name="Ovreas L."/>
            <person name="Rohde M."/>
            <person name="Galperin M.Y."/>
            <person name="Jogler C."/>
        </authorList>
    </citation>
    <scope>NUCLEOTIDE SEQUENCE [LARGE SCALE GENOMIC DNA]</scope>
    <source>
        <strain evidence="2 3">TBK1r</strain>
    </source>
</reference>
<dbReference type="RefSeq" id="WP_145218460.1">
    <property type="nucleotide sequence ID" value="NZ_CP036432.1"/>
</dbReference>
<evidence type="ECO:0000313" key="3">
    <source>
        <dbReference type="Proteomes" id="UP000318081"/>
    </source>
</evidence>